<feature type="transmembrane region" description="Helical" evidence="9">
    <location>
        <begin position="186"/>
        <end position="204"/>
    </location>
</feature>
<dbReference type="GO" id="GO:0016887">
    <property type="term" value="F:ATP hydrolysis activity"/>
    <property type="evidence" value="ECO:0007669"/>
    <property type="project" value="InterPro"/>
</dbReference>
<dbReference type="FunFam" id="3.40.50.300:FF:000221">
    <property type="entry name" value="Multidrug ABC transporter ATP-binding protein"/>
    <property type="match status" value="1"/>
</dbReference>
<dbReference type="EMBL" id="FOZK01000005">
    <property type="protein sequence ID" value="SFS11808.1"/>
    <property type="molecule type" value="Genomic_DNA"/>
</dbReference>
<dbReference type="PANTHER" id="PTHR24221">
    <property type="entry name" value="ATP-BINDING CASSETTE SUB-FAMILY B"/>
    <property type="match status" value="1"/>
</dbReference>
<keyword evidence="5" id="KW-0547">Nucleotide-binding</keyword>
<feature type="domain" description="ABC transporter" evidence="10">
    <location>
        <begin position="368"/>
        <end position="603"/>
    </location>
</feature>
<accession>A0A1I6M872</accession>
<evidence type="ECO:0000259" key="10">
    <source>
        <dbReference type="PROSITE" id="PS50893"/>
    </source>
</evidence>
<keyword evidence="13" id="KW-1185">Reference proteome</keyword>
<evidence type="ECO:0000313" key="13">
    <source>
        <dbReference type="Proteomes" id="UP000199062"/>
    </source>
</evidence>
<dbReference type="PROSITE" id="PS00211">
    <property type="entry name" value="ABC_TRANSPORTER_1"/>
    <property type="match status" value="1"/>
</dbReference>
<feature type="transmembrane region" description="Helical" evidence="9">
    <location>
        <begin position="79"/>
        <end position="103"/>
    </location>
</feature>
<evidence type="ECO:0000256" key="3">
    <source>
        <dbReference type="ARBA" id="ARBA00022475"/>
    </source>
</evidence>
<dbReference type="AlphaFoldDB" id="A0A1I6M872"/>
<feature type="domain" description="ABC transmembrane type-1" evidence="11">
    <location>
        <begin position="45"/>
        <end position="325"/>
    </location>
</feature>
<evidence type="ECO:0000259" key="11">
    <source>
        <dbReference type="PROSITE" id="PS50929"/>
    </source>
</evidence>
<dbReference type="InterPro" id="IPR003439">
    <property type="entry name" value="ABC_transporter-like_ATP-bd"/>
</dbReference>
<keyword evidence="3" id="KW-1003">Cell membrane</keyword>
<comment type="subcellular location">
    <subcellularLocation>
        <location evidence="1">Cell membrane</location>
        <topology evidence="1">Multi-pass membrane protein</topology>
    </subcellularLocation>
</comment>
<keyword evidence="4 9" id="KW-0812">Transmembrane</keyword>
<evidence type="ECO:0000256" key="1">
    <source>
        <dbReference type="ARBA" id="ARBA00004651"/>
    </source>
</evidence>
<dbReference type="SMART" id="SM00382">
    <property type="entry name" value="AAA"/>
    <property type="match status" value="1"/>
</dbReference>
<dbReference type="CDD" id="cd18565">
    <property type="entry name" value="ABC_6TM_exporter_like"/>
    <property type="match status" value="1"/>
</dbReference>
<evidence type="ECO:0000256" key="4">
    <source>
        <dbReference type="ARBA" id="ARBA00022692"/>
    </source>
</evidence>
<evidence type="ECO:0000256" key="9">
    <source>
        <dbReference type="SAM" id="Phobius"/>
    </source>
</evidence>
<dbReference type="InterPro" id="IPR011527">
    <property type="entry name" value="ABC1_TM_dom"/>
</dbReference>
<dbReference type="STRING" id="767519.SAMN05216559_3948"/>
<name>A0A1I6M872_9EURY</name>
<proteinExistence type="predicted"/>
<feature type="transmembrane region" description="Helical" evidence="9">
    <location>
        <begin position="273"/>
        <end position="292"/>
    </location>
</feature>
<evidence type="ECO:0000256" key="2">
    <source>
        <dbReference type="ARBA" id="ARBA00022448"/>
    </source>
</evidence>
<dbReference type="InterPro" id="IPR017871">
    <property type="entry name" value="ABC_transporter-like_CS"/>
</dbReference>
<gene>
    <name evidence="12" type="ORF">SAMN05216559_3948</name>
</gene>
<dbReference type="RefSeq" id="WP_245778706.1">
    <property type="nucleotide sequence ID" value="NZ_FOZK01000005.1"/>
</dbReference>
<organism evidence="12 13">
    <name type="scientific">Halomicrobium zhouii</name>
    <dbReference type="NCBI Taxonomy" id="767519"/>
    <lineage>
        <taxon>Archaea</taxon>
        <taxon>Methanobacteriati</taxon>
        <taxon>Methanobacteriota</taxon>
        <taxon>Stenosarchaea group</taxon>
        <taxon>Halobacteria</taxon>
        <taxon>Halobacteriales</taxon>
        <taxon>Haloarculaceae</taxon>
        <taxon>Halomicrobium</taxon>
    </lineage>
</organism>
<dbReference type="Pfam" id="PF00005">
    <property type="entry name" value="ABC_tran"/>
    <property type="match status" value="1"/>
</dbReference>
<dbReference type="InterPro" id="IPR003593">
    <property type="entry name" value="AAA+_ATPase"/>
</dbReference>
<keyword evidence="7 9" id="KW-1133">Transmembrane helix</keyword>
<dbReference type="PROSITE" id="PS50893">
    <property type="entry name" value="ABC_TRANSPORTER_2"/>
    <property type="match status" value="1"/>
</dbReference>
<keyword evidence="8 9" id="KW-0472">Membrane</keyword>
<evidence type="ECO:0000256" key="7">
    <source>
        <dbReference type="ARBA" id="ARBA00022989"/>
    </source>
</evidence>
<dbReference type="InterPro" id="IPR036640">
    <property type="entry name" value="ABC1_TM_sf"/>
</dbReference>
<reference evidence="12 13" key="1">
    <citation type="submission" date="2016-10" db="EMBL/GenBank/DDBJ databases">
        <authorList>
            <person name="de Groot N.N."/>
        </authorList>
    </citation>
    <scope>NUCLEOTIDE SEQUENCE [LARGE SCALE GENOMIC DNA]</scope>
    <source>
        <strain evidence="12 13">CGMCC 1.10457</strain>
    </source>
</reference>
<dbReference type="PROSITE" id="PS50929">
    <property type="entry name" value="ABC_TM1F"/>
    <property type="match status" value="1"/>
</dbReference>
<protein>
    <submittedName>
        <fullName evidence="12">ATP-binding cassette, subfamily B</fullName>
    </submittedName>
</protein>
<dbReference type="GO" id="GO:0005524">
    <property type="term" value="F:ATP binding"/>
    <property type="evidence" value="ECO:0007669"/>
    <property type="project" value="UniProtKB-KW"/>
</dbReference>
<evidence type="ECO:0000256" key="8">
    <source>
        <dbReference type="ARBA" id="ARBA00023136"/>
    </source>
</evidence>
<evidence type="ECO:0000313" key="12">
    <source>
        <dbReference type="EMBL" id="SFS11808.1"/>
    </source>
</evidence>
<feature type="transmembrane region" description="Helical" evidence="9">
    <location>
        <begin position="163"/>
        <end position="180"/>
    </location>
</feature>
<evidence type="ECO:0000256" key="6">
    <source>
        <dbReference type="ARBA" id="ARBA00022840"/>
    </source>
</evidence>
<dbReference type="Gene3D" id="1.20.1560.10">
    <property type="entry name" value="ABC transporter type 1, transmembrane domain"/>
    <property type="match status" value="1"/>
</dbReference>
<dbReference type="InterPro" id="IPR027417">
    <property type="entry name" value="P-loop_NTPase"/>
</dbReference>
<dbReference type="GO" id="GO:0005886">
    <property type="term" value="C:plasma membrane"/>
    <property type="evidence" value="ECO:0007669"/>
    <property type="project" value="UniProtKB-SubCell"/>
</dbReference>
<dbReference type="SUPFAM" id="SSF52540">
    <property type="entry name" value="P-loop containing nucleoside triphosphate hydrolases"/>
    <property type="match status" value="1"/>
</dbReference>
<dbReference type="Pfam" id="PF00664">
    <property type="entry name" value="ABC_membrane"/>
    <property type="match status" value="1"/>
</dbReference>
<dbReference type="GO" id="GO:0140359">
    <property type="term" value="F:ABC-type transporter activity"/>
    <property type="evidence" value="ECO:0007669"/>
    <property type="project" value="InterPro"/>
</dbReference>
<keyword evidence="6 12" id="KW-0067">ATP-binding</keyword>
<dbReference type="PANTHER" id="PTHR24221:SF654">
    <property type="entry name" value="ATP-BINDING CASSETTE SUB-FAMILY B MEMBER 6"/>
    <property type="match status" value="1"/>
</dbReference>
<dbReference type="Gene3D" id="3.40.50.300">
    <property type="entry name" value="P-loop containing nucleotide triphosphate hydrolases"/>
    <property type="match status" value="1"/>
</dbReference>
<sequence length="627" mass="68802">MTDSETTPVDGDPLGHLIRRYARPHSRRFVLGGAGMGLSQIPGRVPALLVGVALDAIFLERERYSLPLVPQSLIPEEQAGQVVFTITLLAVAFAAEAVLSWLGGRISGTATYRTLHDVRVDTFDALVGHEMGYFDDRQTGDLMSVLNNDVGNLRKFGDASFRGLRFLLQVVVSFAFMALLHWQLAILLALMPLVLAGLSYWYAVRVEPRYDAVRETIGTVNSRLEDSIDGITTVKAFTSEDDERDAIRDVSARYRDDKWAVIRLRLAYNLSTWLLASLVFIGVFAAGALVVMGDVPAFVEPLSAGTLVTFLFYGKSFYAPIRQLMLEVLDSYENALASSKRIVAVLERTNELDTGDEDGELSVREARLDYEDVAFAYDGAEEATVEDVDFTADPGDLVGIVGPTGAGKSTIVKLLFRFYDPSDGTVRIDGTDIATVSRRSLRRHLGYVSQDPFLFYGTVRENVAYAVADADHEDVVAAAKQAGAHEFVTDLAEGYDTHVGERGGRLSGGQRQRIAIARAIMREPDVLVLDEATSHVDNETERQIQASVDALGAEQTTIAIAHRLSTVRDADQIIVLDDGRIREAGTHDELVAEDGLYADLWRVQVGETDALSDSFLDRVSEGEEVVR</sequence>
<evidence type="ECO:0000256" key="5">
    <source>
        <dbReference type="ARBA" id="ARBA00022741"/>
    </source>
</evidence>
<dbReference type="InterPro" id="IPR039421">
    <property type="entry name" value="Type_1_exporter"/>
</dbReference>
<keyword evidence="2" id="KW-0813">Transport</keyword>
<dbReference type="Proteomes" id="UP000199062">
    <property type="component" value="Unassembled WGS sequence"/>
</dbReference>
<dbReference type="SUPFAM" id="SSF90123">
    <property type="entry name" value="ABC transporter transmembrane region"/>
    <property type="match status" value="1"/>
</dbReference>